<dbReference type="GO" id="GO:0071949">
    <property type="term" value="F:FAD binding"/>
    <property type="evidence" value="ECO:0007669"/>
    <property type="project" value="InterPro"/>
</dbReference>
<dbReference type="Gene3D" id="3.30.9.10">
    <property type="entry name" value="D-Amino Acid Oxidase, subunit A, domain 2"/>
    <property type="match status" value="1"/>
</dbReference>
<dbReference type="Pfam" id="PF01494">
    <property type="entry name" value="FAD_binding_3"/>
    <property type="match status" value="1"/>
</dbReference>
<evidence type="ECO:0000256" key="3">
    <source>
        <dbReference type="ARBA" id="ARBA00022827"/>
    </source>
</evidence>
<dbReference type="PANTHER" id="PTHR43004">
    <property type="entry name" value="TRK SYSTEM POTASSIUM UPTAKE PROTEIN"/>
    <property type="match status" value="1"/>
</dbReference>
<dbReference type="NCBIfam" id="NF004780">
    <property type="entry name" value="PRK06126.1"/>
    <property type="match status" value="1"/>
</dbReference>
<dbReference type="PRINTS" id="PR00420">
    <property type="entry name" value="RNGMNOXGNASE"/>
</dbReference>
<keyword evidence="5" id="KW-0503">Monooxygenase</keyword>
<keyword evidence="3" id="KW-0274">FAD</keyword>
<sequence>MSDPQVIIVGAGPAGLALAIELGMRAVPCLVVEKNDRSGVAPRAKNANIRTREHLRRWGIAERLAEAAPFGIDHPSNILFVTRLGGHLITRFEHAFGGNPQRDQRYSEHAQWIPQYKLEAVLLEHARSLPSVRVEFGQELVGLTQDGQQVTAQIRDVKSGEERPVVALYLVGADGGRSTVRQQIGIKMTGVHGLSRNNMTIFEAPGLAEAQPHGPTIQVWQCNQEMPSFIGPMDVGDRWFFVPTGIASETEYTEDELVEMIRRSTGLDLPYRILSSEIWIASRLLADRYSKGRVFLTGDACHLHPPFGGFGMNMGIADSVDLGWKLAAVLKGWSPPTLLDTYEIERRPIHDYVMDEAESNHSLAPNQLARDGIEENTPRGEEIRRQVAELIWQTKRPEFFSLGVVLGYRYMNSPIIRDEVPGVPWVKSIDYLPSALPGSLAPHYWLDDGSSLYDHFGSGFTMLLFEPSAKPGADAARAQAKRLGVPLDVFQVSESTVASLYEAPLTLIRPDQHVAWRGTTVPDDLIAVVSGHRI</sequence>
<dbReference type="SUPFAM" id="SSF51905">
    <property type="entry name" value="FAD/NAD(P)-binding domain"/>
    <property type="match status" value="1"/>
</dbReference>
<comment type="caution">
    <text evidence="5">The sequence shown here is derived from an EMBL/GenBank/DDBJ whole genome shotgun (WGS) entry which is preliminary data.</text>
</comment>
<dbReference type="InterPro" id="IPR050641">
    <property type="entry name" value="RIFMO-like"/>
</dbReference>
<dbReference type="InterPro" id="IPR002938">
    <property type="entry name" value="FAD-bd"/>
</dbReference>
<dbReference type="InterPro" id="IPR036188">
    <property type="entry name" value="FAD/NAD-bd_sf"/>
</dbReference>
<protein>
    <submittedName>
        <fullName evidence="5">FAD-dependent monooxygenase</fullName>
    </submittedName>
</protein>
<proteinExistence type="predicted"/>
<dbReference type="Pfam" id="PF21274">
    <property type="entry name" value="Rng_hyd_C"/>
    <property type="match status" value="1"/>
</dbReference>
<evidence type="ECO:0000313" key="6">
    <source>
        <dbReference type="Proteomes" id="UP001139451"/>
    </source>
</evidence>
<keyword evidence="2" id="KW-0285">Flavoprotein</keyword>
<accession>A0A9X2HRN4</accession>
<gene>
    <name evidence="5" type="ORF">M9978_13005</name>
</gene>
<evidence type="ECO:0000313" key="5">
    <source>
        <dbReference type="EMBL" id="MCP3731345.1"/>
    </source>
</evidence>
<evidence type="ECO:0000259" key="4">
    <source>
        <dbReference type="Pfam" id="PF01494"/>
    </source>
</evidence>
<dbReference type="Gene3D" id="3.50.50.60">
    <property type="entry name" value="FAD/NAD(P)-binding domain"/>
    <property type="match status" value="1"/>
</dbReference>
<dbReference type="AlphaFoldDB" id="A0A9X2HRN4"/>
<keyword evidence="6" id="KW-1185">Reference proteome</keyword>
<organism evidence="5 6">
    <name type="scientific">Sphingomonas tagetis</name>
    <dbReference type="NCBI Taxonomy" id="2949092"/>
    <lineage>
        <taxon>Bacteria</taxon>
        <taxon>Pseudomonadati</taxon>
        <taxon>Pseudomonadota</taxon>
        <taxon>Alphaproteobacteria</taxon>
        <taxon>Sphingomonadales</taxon>
        <taxon>Sphingomonadaceae</taxon>
        <taxon>Sphingomonas</taxon>
    </lineage>
</organism>
<keyword evidence="5" id="KW-0560">Oxidoreductase</keyword>
<evidence type="ECO:0000256" key="1">
    <source>
        <dbReference type="ARBA" id="ARBA00001974"/>
    </source>
</evidence>
<dbReference type="Proteomes" id="UP001139451">
    <property type="component" value="Unassembled WGS sequence"/>
</dbReference>
<feature type="domain" description="FAD-binding" evidence="4">
    <location>
        <begin position="5"/>
        <end position="356"/>
    </location>
</feature>
<comment type="cofactor">
    <cofactor evidence="1">
        <name>FAD</name>
        <dbReference type="ChEBI" id="CHEBI:57692"/>
    </cofactor>
</comment>
<dbReference type="PANTHER" id="PTHR43004:SF19">
    <property type="entry name" value="BINDING MONOOXYGENASE, PUTATIVE (JCVI)-RELATED"/>
    <property type="match status" value="1"/>
</dbReference>
<dbReference type="Gene3D" id="3.40.30.120">
    <property type="match status" value="1"/>
</dbReference>
<name>A0A9X2HRN4_9SPHN</name>
<evidence type="ECO:0000256" key="2">
    <source>
        <dbReference type="ARBA" id="ARBA00022630"/>
    </source>
</evidence>
<dbReference type="RefSeq" id="WP_254293864.1">
    <property type="nucleotide sequence ID" value="NZ_JAMLDX010000009.1"/>
</dbReference>
<reference evidence="5" key="1">
    <citation type="submission" date="2022-05" db="EMBL/GenBank/DDBJ databases">
        <title>Sphingomonas sp. strain MG17 Genome sequencing and assembly.</title>
        <authorList>
            <person name="Kim I."/>
        </authorList>
    </citation>
    <scope>NUCLEOTIDE SEQUENCE</scope>
    <source>
        <strain evidence="5">MG17</strain>
    </source>
</reference>
<dbReference type="GO" id="GO:0016709">
    <property type="term" value="F:oxidoreductase activity, acting on paired donors, with incorporation or reduction of molecular oxygen, NAD(P)H as one donor, and incorporation of one atom of oxygen"/>
    <property type="evidence" value="ECO:0007669"/>
    <property type="project" value="UniProtKB-ARBA"/>
</dbReference>
<dbReference type="EMBL" id="JAMLDX010000009">
    <property type="protein sequence ID" value="MCP3731345.1"/>
    <property type="molecule type" value="Genomic_DNA"/>
</dbReference>